<accession>A0A9X8X6Y3</accession>
<dbReference type="EMBL" id="FWZC01000044">
    <property type="protein sequence ID" value="SME19125.1"/>
    <property type="molecule type" value="Genomic_DNA"/>
</dbReference>
<sequence>MNHKSKLRMLNLFLEDKTRMYKHMMMLKKDKAFKTELRIYNELLVMLRDLK</sequence>
<protein>
    <submittedName>
        <fullName evidence="1">Uncharacterized protein</fullName>
    </submittedName>
</protein>
<organism evidence="1 2">
    <name type="scientific">Bacillus paranthracis</name>
    <dbReference type="NCBI Taxonomy" id="2026186"/>
    <lineage>
        <taxon>Bacteria</taxon>
        <taxon>Bacillati</taxon>
        <taxon>Bacillota</taxon>
        <taxon>Bacilli</taxon>
        <taxon>Bacillales</taxon>
        <taxon>Bacillaceae</taxon>
        <taxon>Bacillus</taxon>
        <taxon>Bacillus cereus group</taxon>
    </lineage>
</organism>
<reference evidence="1 2" key="1">
    <citation type="submission" date="2017-04" db="EMBL/GenBank/DDBJ databases">
        <authorList>
            <person name="Criscuolo A."/>
        </authorList>
    </citation>
    <scope>NUCLEOTIDE SEQUENCE [LARGE SCALE GENOMIC DNA]</scope>
    <source>
        <strain evidence="1">16-00221</strain>
    </source>
</reference>
<name>A0A9X8X6Y3_9BACI</name>
<comment type="caution">
    <text evidence="1">The sequence shown here is derived from an EMBL/GenBank/DDBJ whole genome shotgun (WGS) entry which is preliminary data.</text>
</comment>
<dbReference type="AlphaFoldDB" id="A0A9X8X6Y3"/>
<dbReference type="Proteomes" id="UP000194435">
    <property type="component" value="Unassembled WGS sequence"/>
</dbReference>
<proteinExistence type="predicted"/>
<gene>
    <name evidence="1" type="ORF">BACERE00221_03250</name>
</gene>
<evidence type="ECO:0000313" key="1">
    <source>
        <dbReference type="EMBL" id="SME19125.1"/>
    </source>
</evidence>
<evidence type="ECO:0000313" key="2">
    <source>
        <dbReference type="Proteomes" id="UP000194435"/>
    </source>
</evidence>